<name>A0ABD3SCZ8_9STRA</name>
<feature type="transmembrane region" description="Helical" evidence="1">
    <location>
        <begin position="75"/>
        <end position="100"/>
    </location>
</feature>
<dbReference type="EMBL" id="JALLPB020000067">
    <property type="protein sequence ID" value="KAL3822398.1"/>
    <property type="molecule type" value="Genomic_DNA"/>
</dbReference>
<evidence type="ECO:0000256" key="1">
    <source>
        <dbReference type="SAM" id="Phobius"/>
    </source>
</evidence>
<sequence>MALHRCSITRVTDDQNIQFDEDTSDDDAEDVVADVVLIVEAASLESSVDLSYACVESGDRMVRESSPPSSKGPRLVQGVVIVSLIGVLALSSLSIGYAIAKHQIESLYPKEGDVVEIVHGGESREQDLLEIAERVIVACGEEMLDVDMSRCQDICRSRMCCFESGKNACEEKEGGDCAVYAGCEALVAGDASP</sequence>
<organism evidence="2 3">
    <name type="scientific">Cyclostephanos tholiformis</name>
    <dbReference type="NCBI Taxonomy" id="382380"/>
    <lineage>
        <taxon>Eukaryota</taxon>
        <taxon>Sar</taxon>
        <taxon>Stramenopiles</taxon>
        <taxon>Ochrophyta</taxon>
        <taxon>Bacillariophyta</taxon>
        <taxon>Coscinodiscophyceae</taxon>
        <taxon>Thalassiosirophycidae</taxon>
        <taxon>Stephanodiscales</taxon>
        <taxon>Stephanodiscaceae</taxon>
        <taxon>Cyclostephanos</taxon>
    </lineage>
</organism>
<keyword evidence="1" id="KW-1133">Transmembrane helix</keyword>
<accession>A0ABD3SCZ8</accession>
<dbReference type="Proteomes" id="UP001530377">
    <property type="component" value="Unassembled WGS sequence"/>
</dbReference>
<protein>
    <submittedName>
        <fullName evidence="2">Uncharacterized protein</fullName>
    </submittedName>
</protein>
<reference evidence="2 3" key="1">
    <citation type="submission" date="2024-10" db="EMBL/GenBank/DDBJ databases">
        <title>Updated reference genomes for cyclostephanoid diatoms.</title>
        <authorList>
            <person name="Roberts W.R."/>
            <person name="Alverson A.J."/>
        </authorList>
    </citation>
    <scope>NUCLEOTIDE SEQUENCE [LARGE SCALE GENOMIC DNA]</scope>
    <source>
        <strain evidence="2 3">AJA228-03</strain>
    </source>
</reference>
<gene>
    <name evidence="2" type="ORF">ACHAXA_010876</name>
</gene>
<evidence type="ECO:0000313" key="2">
    <source>
        <dbReference type="EMBL" id="KAL3822398.1"/>
    </source>
</evidence>
<keyword evidence="3" id="KW-1185">Reference proteome</keyword>
<proteinExistence type="predicted"/>
<keyword evidence="1" id="KW-0472">Membrane</keyword>
<keyword evidence="1" id="KW-0812">Transmembrane</keyword>
<comment type="caution">
    <text evidence="2">The sequence shown here is derived from an EMBL/GenBank/DDBJ whole genome shotgun (WGS) entry which is preliminary data.</text>
</comment>
<dbReference type="AlphaFoldDB" id="A0ABD3SCZ8"/>
<evidence type="ECO:0000313" key="3">
    <source>
        <dbReference type="Proteomes" id="UP001530377"/>
    </source>
</evidence>